<dbReference type="InterPro" id="IPR032763">
    <property type="entry name" value="RIC3_N"/>
</dbReference>
<evidence type="ECO:0000256" key="8">
    <source>
        <dbReference type="SAM" id="Phobius"/>
    </source>
</evidence>
<evidence type="ECO:0000256" key="7">
    <source>
        <dbReference type="SAM" id="MobiDB-lite"/>
    </source>
</evidence>
<reference evidence="10 11" key="1">
    <citation type="submission" date="2024-02" db="EMBL/GenBank/DDBJ databases">
        <authorList>
            <person name="Daric V."/>
            <person name="Darras S."/>
        </authorList>
    </citation>
    <scope>NUCLEOTIDE SEQUENCE [LARGE SCALE GENOMIC DNA]</scope>
</reference>
<keyword evidence="11" id="KW-1185">Reference proteome</keyword>
<evidence type="ECO:0000256" key="4">
    <source>
        <dbReference type="ARBA" id="ARBA00022824"/>
    </source>
</evidence>
<feature type="transmembrane region" description="Helical" evidence="8">
    <location>
        <begin position="70"/>
        <end position="91"/>
    </location>
</feature>
<evidence type="ECO:0000256" key="3">
    <source>
        <dbReference type="ARBA" id="ARBA00022692"/>
    </source>
</evidence>
<comment type="caution">
    <text evidence="10">The sequence shown here is derived from an EMBL/GenBank/DDBJ whole genome shotgun (WGS) entry which is preliminary data.</text>
</comment>
<evidence type="ECO:0000256" key="5">
    <source>
        <dbReference type="ARBA" id="ARBA00022989"/>
    </source>
</evidence>
<keyword evidence="5 8" id="KW-1133">Transmembrane helix</keyword>
<feature type="region of interest" description="Disordered" evidence="7">
    <location>
        <begin position="181"/>
        <end position="279"/>
    </location>
</feature>
<feature type="compositionally biased region" description="Basic residues" evidence="7">
    <location>
        <begin position="205"/>
        <end position="214"/>
    </location>
</feature>
<dbReference type="InterPro" id="IPR026160">
    <property type="entry name" value="Ric3"/>
</dbReference>
<dbReference type="PANTHER" id="PTHR21723:SF3">
    <property type="entry name" value="PROTEIN RIC-3"/>
    <property type="match status" value="1"/>
</dbReference>
<sequence length="357" mass="39791">MTLKTQLIIAGAGAALFVAFLVPMLSQRSKPNAVVPPVEKPPHSKRGENSRRTVTHSGQKPEVKKSSRSWLATLAPAYTVAVLGYVAYIIYKIMKKKHTRNITIDPPNHNRGGREKQKTKLTKYELDQLETKLMESEKVVEKILEKARIAFVEGYKQDLIESSLSESSDNEEAKIVESDWCSTSSANNDSHQDSSSSSDHEVVLHHRKTHHRTNRSLEEDDSSSSFDEGESGIHPRSSFTSLSAKDQRSRSSLADEYISTNHDQSEFDESDDDSSEEGEIKAIALGKDKNLLLASQATGAIPAENSRQVDVETLGGVESTKSMGDCVEQNKYLVETSQKVLQEMEHLKEYLKEVKQD</sequence>
<dbReference type="Proteomes" id="UP001642483">
    <property type="component" value="Unassembled WGS sequence"/>
</dbReference>
<comment type="similarity">
    <text evidence="2">Belongs to the ric-3 family.</text>
</comment>
<feature type="domain" description="Resistance to inhibitors of cholinesterase protein 3 N-terminal" evidence="9">
    <location>
        <begin position="46"/>
        <end position="145"/>
    </location>
</feature>
<evidence type="ECO:0000313" key="11">
    <source>
        <dbReference type="Proteomes" id="UP001642483"/>
    </source>
</evidence>
<dbReference type="EMBL" id="CAWYQH010000141">
    <property type="protein sequence ID" value="CAK8694145.1"/>
    <property type="molecule type" value="Genomic_DNA"/>
</dbReference>
<feature type="compositionally biased region" description="Acidic residues" evidence="7">
    <location>
        <begin position="218"/>
        <end position="230"/>
    </location>
</feature>
<dbReference type="Pfam" id="PF15361">
    <property type="entry name" value="RIC3"/>
    <property type="match status" value="1"/>
</dbReference>
<accession>A0ABP0GQX3</accession>
<evidence type="ECO:0000256" key="2">
    <source>
        <dbReference type="ARBA" id="ARBA00008538"/>
    </source>
</evidence>
<evidence type="ECO:0000259" key="9">
    <source>
        <dbReference type="Pfam" id="PF15361"/>
    </source>
</evidence>
<feature type="compositionally biased region" description="Low complexity" evidence="7">
    <location>
        <begin position="184"/>
        <end position="197"/>
    </location>
</feature>
<comment type="subcellular location">
    <subcellularLocation>
        <location evidence="1">Endoplasmic reticulum membrane</location>
    </subcellularLocation>
</comment>
<keyword evidence="3 8" id="KW-0812">Transmembrane</keyword>
<evidence type="ECO:0000256" key="1">
    <source>
        <dbReference type="ARBA" id="ARBA00004586"/>
    </source>
</evidence>
<evidence type="ECO:0000256" key="6">
    <source>
        <dbReference type="ARBA" id="ARBA00023136"/>
    </source>
</evidence>
<evidence type="ECO:0000313" key="10">
    <source>
        <dbReference type="EMBL" id="CAK8694145.1"/>
    </source>
</evidence>
<name>A0ABP0GQX3_CLALP</name>
<keyword evidence="6 8" id="KW-0472">Membrane</keyword>
<keyword evidence="4" id="KW-0256">Endoplasmic reticulum</keyword>
<feature type="compositionally biased region" description="Basic and acidic residues" evidence="7">
    <location>
        <begin position="40"/>
        <end position="51"/>
    </location>
</feature>
<protein>
    <recommendedName>
        <fullName evidence="9">Resistance to inhibitors of cholinesterase protein 3 N-terminal domain-containing protein</fullName>
    </recommendedName>
</protein>
<feature type="compositionally biased region" description="Acidic residues" evidence="7">
    <location>
        <begin position="266"/>
        <end position="277"/>
    </location>
</feature>
<organism evidence="10 11">
    <name type="scientific">Clavelina lepadiformis</name>
    <name type="common">Light-bulb sea squirt</name>
    <name type="synonym">Ascidia lepadiformis</name>
    <dbReference type="NCBI Taxonomy" id="159417"/>
    <lineage>
        <taxon>Eukaryota</taxon>
        <taxon>Metazoa</taxon>
        <taxon>Chordata</taxon>
        <taxon>Tunicata</taxon>
        <taxon>Ascidiacea</taxon>
        <taxon>Aplousobranchia</taxon>
        <taxon>Clavelinidae</taxon>
        <taxon>Clavelina</taxon>
    </lineage>
</organism>
<gene>
    <name evidence="10" type="ORF">CVLEPA_LOCUS27409</name>
</gene>
<feature type="region of interest" description="Disordered" evidence="7">
    <location>
        <begin position="31"/>
        <end position="62"/>
    </location>
</feature>
<feature type="transmembrane region" description="Helical" evidence="8">
    <location>
        <begin position="7"/>
        <end position="26"/>
    </location>
</feature>
<dbReference type="PANTHER" id="PTHR21723">
    <property type="entry name" value="RESISTANCE TO INHIBITORS OF CHOLINESTERASE PROTEIN 3 RIC3"/>
    <property type="match status" value="1"/>
</dbReference>
<proteinExistence type="inferred from homology"/>